<comment type="caution">
    <text evidence="2">The sequence shown here is derived from an EMBL/GenBank/DDBJ whole genome shotgun (WGS) entry which is preliminary data.</text>
</comment>
<sequence>MVRHNRVWSDPFHKQIIRMFHSHFKSWNSHLKCSSSRLTTRTRSPPSSPDKRKKIMIMPPPLQATKERGSGIGGGCGSYNYPASRTFRSCSHPLTSLRK</sequence>
<feature type="compositionally biased region" description="Low complexity" evidence="1">
    <location>
        <begin position="35"/>
        <end position="45"/>
    </location>
</feature>
<reference evidence="2 3" key="1">
    <citation type="submission" date="2021-06" db="EMBL/GenBank/DDBJ databases">
        <title>Caerostris darwini draft genome.</title>
        <authorList>
            <person name="Kono N."/>
            <person name="Arakawa K."/>
        </authorList>
    </citation>
    <scope>NUCLEOTIDE SEQUENCE [LARGE SCALE GENOMIC DNA]</scope>
</reference>
<protein>
    <submittedName>
        <fullName evidence="2">Uncharacterized protein</fullName>
    </submittedName>
</protein>
<proteinExistence type="predicted"/>
<evidence type="ECO:0000313" key="3">
    <source>
        <dbReference type="Proteomes" id="UP001054837"/>
    </source>
</evidence>
<dbReference type="EMBL" id="BPLQ01005263">
    <property type="protein sequence ID" value="GIY13627.1"/>
    <property type="molecule type" value="Genomic_DNA"/>
</dbReference>
<evidence type="ECO:0000256" key="1">
    <source>
        <dbReference type="SAM" id="MobiDB-lite"/>
    </source>
</evidence>
<accession>A0AAV4QWJ2</accession>
<dbReference type="AlphaFoldDB" id="A0AAV4QWJ2"/>
<evidence type="ECO:0000313" key="2">
    <source>
        <dbReference type="EMBL" id="GIY13627.1"/>
    </source>
</evidence>
<name>A0AAV4QWJ2_9ARAC</name>
<feature type="region of interest" description="Disordered" evidence="1">
    <location>
        <begin position="35"/>
        <end position="54"/>
    </location>
</feature>
<gene>
    <name evidence="2" type="ORF">CDAR_567511</name>
</gene>
<dbReference type="Proteomes" id="UP001054837">
    <property type="component" value="Unassembled WGS sequence"/>
</dbReference>
<keyword evidence="3" id="KW-1185">Reference proteome</keyword>
<organism evidence="2 3">
    <name type="scientific">Caerostris darwini</name>
    <dbReference type="NCBI Taxonomy" id="1538125"/>
    <lineage>
        <taxon>Eukaryota</taxon>
        <taxon>Metazoa</taxon>
        <taxon>Ecdysozoa</taxon>
        <taxon>Arthropoda</taxon>
        <taxon>Chelicerata</taxon>
        <taxon>Arachnida</taxon>
        <taxon>Araneae</taxon>
        <taxon>Araneomorphae</taxon>
        <taxon>Entelegynae</taxon>
        <taxon>Araneoidea</taxon>
        <taxon>Araneidae</taxon>
        <taxon>Caerostris</taxon>
    </lineage>
</organism>